<protein>
    <submittedName>
        <fullName evidence="2">15004_t:CDS:1</fullName>
    </submittedName>
</protein>
<reference evidence="2" key="1">
    <citation type="submission" date="2021-06" db="EMBL/GenBank/DDBJ databases">
        <authorList>
            <person name="Kallberg Y."/>
            <person name="Tangrot J."/>
            <person name="Rosling A."/>
        </authorList>
    </citation>
    <scope>NUCLEOTIDE SEQUENCE</scope>
    <source>
        <strain evidence="2">FL966</strain>
    </source>
</reference>
<dbReference type="OrthoDB" id="2503928at2759"/>
<feature type="non-terminal residue" evidence="2">
    <location>
        <position position="1"/>
    </location>
</feature>
<sequence>MQNQCASRDTTSLGKFRKFFKRLYRKQPKSTCQASGCSNPCSKNDKFCGVNCKSNLLPTLPNTETSTIKLPTPVITISAAQTDSPATSSVFTRILKHKKSTESELPDDDDNLSSNSKDNSRKSTKWTFLAPKTATNSQSSISSRASSDLNDSAYESAGNEDYENVKKMFQVGLPKNNVLGIFQLQMPIKLLNDHEAYKKKIANNTNRSKDGITHKMFHGTKHADNCDPQRFINNRKAKFCKSGCGFCGIAQEGNQSKFSNYNGKMWFANNSITSLGYCGTPNVKTMFVVDVIAEKYQGILIVSNNA</sequence>
<evidence type="ECO:0000256" key="1">
    <source>
        <dbReference type="SAM" id="MobiDB-lite"/>
    </source>
</evidence>
<dbReference type="Proteomes" id="UP000789759">
    <property type="component" value="Unassembled WGS sequence"/>
</dbReference>
<keyword evidence="3" id="KW-1185">Reference proteome</keyword>
<feature type="region of interest" description="Disordered" evidence="1">
    <location>
        <begin position="98"/>
        <end position="129"/>
    </location>
</feature>
<gene>
    <name evidence="2" type="ORF">CPELLU_LOCUS16012</name>
</gene>
<name>A0A9N9JBJ5_9GLOM</name>
<evidence type="ECO:0000313" key="3">
    <source>
        <dbReference type="Proteomes" id="UP000789759"/>
    </source>
</evidence>
<accession>A0A9N9JBJ5</accession>
<proteinExistence type="predicted"/>
<evidence type="ECO:0000313" key="2">
    <source>
        <dbReference type="EMBL" id="CAG8773972.1"/>
    </source>
</evidence>
<organism evidence="2 3">
    <name type="scientific">Cetraspora pellucida</name>
    <dbReference type="NCBI Taxonomy" id="1433469"/>
    <lineage>
        <taxon>Eukaryota</taxon>
        <taxon>Fungi</taxon>
        <taxon>Fungi incertae sedis</taxon>
        <taxon>Mucoromycota</taxon>
        <taxon>Glomeromycotina</taxon>
        <taxon>Glomeromycetes</taxon>
        <taxon>Diversisporales</taxon>
        <taxon>Gigasporaceae</taxon>
        <taxon>Cetraspora</taxon>
    </lineage>
</organism>
<dbReference type="SUPFAM" id="SSF56399">
    <property type="entry name" value="ADP-ribosylation"/>
    <property type="match status" value="1"/>
</dbReference>
<dbReference type="Gene3D" id="3.90.228.10">
    <property type="match status" value="1"/>
</dbReference>
<comment type="caution">
    <text evidence="2">The sequence shown here is derived from an EMBL/GenBank/DDBJ whole genome shotgun (WGS) entry which is preliminary data.</text>
</comment>
<dbReference type="AlphaFoldDB" id="A0A9N9JBJ5"/>
<dbReference type="EMBL" id="CAJVQA010022469">
    <property type="protein sequence ID" value="CAG8773972.1"/>
    <property type="molecule type" value="Genomic_DNA"/>
</dbReference>